<proteinExistence type="predicted"/>
<dbReference type="EMBL" id="SMFP01000011">
    <property type="protein sequence ID" value="TDE35923.1"/>
    <property type="molecule type" value="Genomic_DNA"/>
</dbReference>
<evidence type="ECO:0000313" key="2">
    <source>
        <dbReference type="Proteomes" id="UP000294662"/>
    </source>
</evidence>
<organism evidence="1 2">
    <name type="scientific">Antarcticimicrobium sediminis</name>
    <dbReference type="NCBI Taxonomy" id="2546227"/>
    <lineage>
        <taxon>Bacteria</taxon>
        <taxon>Pseudomonadati</taxon>
        <taxon>Pseudomonadota</taxon>
        <taxon>Alphaproteobacteria</taxon>
        <taxon>Rhodobacterales</taxon>
        <taxon>Paracoccaceae</taxon>
        <taxon>Antarcticimicrobium</taxon>
    </lineage>
</organism>
<keyword evidence="2" id="KW-1185">Reference proteome</keyword>
<dbReference type="AlphaFoldDB" id="A0A4R5ENB1"/>
<sequence length="62" mass="7066">MKASVFKGFLFLPPIPPHKLPHADFAPLERRIRAMERLRTLSLGRLHSRKLGSFDETPSLQG</sequence>
<dbReference type="Proteomes" id="UP000294662">
    <property type="component" value="Unassembled WGS sequence"/>
</dbReference>
<gene>
    <name evidence="1" type="ORF">E1B25_15675</name>
</gene>
<accession>A0A4R5ENB1</accession>
<name>A0A4R5ENB1_9RHOB</name>
<comment type="caution">
    <text evidence="1">The sequence shown here is derived from an EMBL/GenBank/DDBJ whole genome shotgun (WGS) entry which is preliminary data.</text>
</comment>
<evidence type="ECO:0000313" key="1">
    <source>
        <dbReference type="EMBL" id="TDE35923.1"/>
    </source>
</evidence>
<protein>
    <submittedName>
        <fullName evidence="1">Uncharacterized protein</fullName>
    </submittedName>
</protein>
<dbReference type="OrthoDB" id="7945729at2"/>
<reference evidence="1 2" key="1">
    <citation type="submission" date="2019-03" db="EMBL/GenBank/DDBJ databases">
        <authorList>
            <person name="Zhang S."/>
        </authorList>
    </citation>
    <scope>NUCLEOTIDE SEQUENCE [LARGE SCALE GENOMIC DNA]</scope>
    <source>
        <strain evidence="1 2">S4J41</strain>
    </source>
</reference>